<dbReference type="PANTHER" id="PTHR19226:SF2">
    <property type="entry name" value="THY-1 MEMBRANE GLYCOPROTEIN"/>
    <property type="match status" value="1"/>
</dbReference>
<comment type="caution">
    <text evidence="10">The sequence shown here is derived from an EMBL/GenBank/DDBJ whole genome shotgun (WGS) entry which is preliminary data.</text>
</comment>
<evidence type="ECO:0000256" key="4">
    <source>
        <dbReference type="ARBA" id="ARBA00023136"/>
    </source>
</evidence>
<evidence type="ECO:0008006" key="12">
    <source>
        <dbReference type="Google" id="ProtNLM"/>
    </source>
</evidence>
<proteinExistence type="predicted"/>
<dbReference type="GO" id="GO:0009897">
    <property type="term" value="C:external side of plasma membrane"/>
    <property type="evidence" value="ECO:0007669"/>
    <property type="project" value="TreeGrafter"/>
</dbReference>
<evidence type="ECO:0000313" key="10">
    <source>
        <dbReference type="EMBL" id="KAG7484817.1"/>
    </source>
</evidence>
<dbReference type="AlphaFoldDB" id="A0A9D3QCA3"/>
<keyword evidence="2" id="KW-1003">Cell membrane</keyword>
<dbReference type="GO" id="GO:0043209">
    <property type="term" value="C:myelin sheath"/>
    <property type="evidence" value="ECO:0007669"/>
    <property type="project" value="TreeGrafter"/>
</dbReference>
<dbReference type="GO" id="GO:0030334">
    <property type="term" value="P:regulation of cell migration"/>
    <property type="evidence" value="ECO:0007669"/>
    <property type="project" value="InterPro"/>
</dbReference>
<feature type="chain" id="PRO_5038780650" description="Thy-1 membrane glycoprotein" evidence="9">
    <location>
        <begin position="18"/>
        <end position="154"/>
    </location>
</feature>
<organism evidence="10 11">
    <name type="scientific">Megalops atlanticus</name>
    <name type="common">Tarpon</name>
    <name type="synonym">Clupea gigantea</name>
    <dbReference type="NCBI Taxonomy" id="7932"/>
    <lineage>
        <taxon>Eukaryota</taxon>
        <taxon>Metazoa</taxon>
        <taxon>Chordata</taxon>
        <taxon>Craniata</taxon>
        <taxon>Vertebrata</taxon>
        <taxon>Euteleostomi</taxon>
        <taxon>Actinopterygii</taxon>
        <taxon>Neopterygii</taxon>
        <taxon>Teleostei</taxon>
        <taxon>Elopiformes</taxon>
        <taxon>Megalopidae</taxon>
        <taxon>Megalops</taxon>
    </lineage>
</organism>
<dbReference type="PANTHER" id="PTHR19226">
    <property type="entry name" value="THY-1 MEMBRANE GLYCOPROTEIN"/>
    <property type="match status" value="1"/>
</dbReference>
<evidence type="ECO:0000313" key="11">
    <source>
        <dbReference type="Proteomes" id="UP001046870"/>
    </source>
</evidence>
<dbReference type="GO" id="GO:0007155">
    <property type="term" value="P:cell adhesion"/>
    <property type="evidence" value="ECO:0007669"/>
    <property type="project" value="InterPro"/>
</dbReference>
<keyword evidence="5" id="KW-1015">Disulfide bond</keyword>
<dbReference type="Gene3D" id="2.60.40.10">
    <property type="entry name" value="Immunoglobulins"/>
    <property type="match status" value="1"/>
</dbReference>
<evidence type="ECO:0000256" key="8">
    <source>
        <dbReference type="ARBA" id="ARBA00023319"/>
    </source>
</evidence>
<protein>
    <recommendedName>
        <fullName evidence="12">Thy-1 membrane glycoprotein</fullName>
    </recommendedName>
</protein>
<dbReference type="InterPro" id="IPR033292">
    <property type="entry name" value="THY1"/>
</dbReference>
<evidence type="ECO:0000256" key="9">
    <source>
        <dbReference type="SAM" id="SignalP"/>
    </source>
</evidence>
<evidence type="ECO:0000256" key="6">
    <source>
        <dbReference type="ARBA" id="ARBA00023180"/>
    </source>
</evidence>
<dbReference type="GO" id="GO:0007229">
    <property type="term" value="P:integrin-mediated signaling pathway"/>
    <property type="evidence" value="ECO:0007669"/>
    <property type="project" value="TreeGrafter"/>
</dbReference>
<sequence length="154" mass="17167">MKIYLFTTLCLLGVSAAQKVTQLSPCVTKENNLRLDCKYEAVEPSPQPTCEFRQDGKVMGSTNTSVTPEPAFKNRVSVVIMPDNMCRLNLTGFSDDKPRNYTCIIKQKKTAEKTSEFQKKNLATCSAISVLFQNSTNMLLIVMLLPVLLEHLSA</sequence>
<evidence type="ECO:0000256" key="2">
    <source>
        <dbReference type="ARBA" id="ARBA00022475"/>
    </source>
</evidence>
<gene>
    <name evidence="10" type="ORF">MATL_G00054720</name>
</gene>
<accession>A0A9D3QCA3</accession>
<feature type="signal peptide" evidence="9">
    <location>
        <begin position="1"/>
        <end position="17"/>
    </location>
</feature>
<comment type="subcellular location">
    <subcellularLocation>
        <location evidence="1">Cell membrane</location>
    </subcellularLocation>
</comment>
<dbReference type="Proteomes" id="UP001046870">
    <property type="component" value="Chromosome 3"/>
</dbReference>
<dbReference type="GO" id="GO:0030425">
    <property type="term" value="C:dendrite"/>
    <property type="evidence" value="ECO:0007669"/>
    <property type="project" value="TreeGrafter"/>
</dbReference>
<keyword evidence="4" id="KW-0472">Membrane</keyword>
<dbReference type="GO" id="GO:0045121">
    <property type="term" value="C:membrane raft"/>
    <property type="evidence" value="ECO:0007669"/>
    <property type="project" value="TreeGrafter"/>
</dbReference>
<name>A0A9D3QCA3_MEGAT</name>
<evidence type="ECO:0000256" key="3">
    <source>
        <dbReference type="ARBA" id="ARBA00022729"/>
    </source>
</evidence>
<keyword evidence="11" id="KW-1185">Reference proteome</keyword>
<reference evidence="10" key="1">
    <citation type="submission" date="2021-01" db="EMBL/GenBank/DDBJ databases">
        <authorList>
            <person name="Zahm M."/>
            <person name="Roques C."/>
            <person name="Cabau C."/>
            <person name="Klopp C."/>
            <person name="Donnadieu C."/>
            <person name="Jouanno E."/>
            <person name="Lampietro C."/>
            <person name="Louis A."/>
            <person name="Herpin A."/>
            <person name="Echchiki A."/>
            <person name="Berthelot C."/>
            <person name="Parey E."/>
            <person name="Roest-Crollius H."/>
            <person name="Braasch I."/>
            <person name="Postlethwait J."/>
            <person name="Bobe J."/>
            <person name="Montfort J."/>
            <person name="Bouchez O."/>
            <person name="Begum T."/>
            <person name="Mejri S."/>
            <person name="Adams A."/>
            <person name="Chen W.-J."/>
            <person name="Guiguen Y."/>
        </authorList>
    </citation>
    <scope>NUCLEOTIDE SEQUENCE</scope>
    <source>
        <strain evidence="10">YG-15Mar2019-1</strain>
        <tissue evidence="10">Brain</tissue>
    </source>
</reference>
<dbReference type="GO" id="GO:0005925">
    <property type="term" value="C:focal adhesion"/>
    <property type="evidence" value="ECO:0007669"/>
    <property type="project" value="TreeGrafter"/>
</dbReference>
<dbReference type="InterPro" id="IPR013783">
    <property type="entry name" value="Ig-like_fold"/>
</dbReference>
<dbReference type="GO" id="GO:0005096">
    <property type="term" value="F:GTPase activator activity"/>
    <property type="evidence" value="ECO:0007669"/>
    <property type="project" value="TreeGrafter"/>
</dbReference>
<evidence type="ECO:0000256" key="5">
    <source>
        <dbReference type="ARBA" id="ARBA00023157"/>
    </source>
</evidence>
<keyword evidence="3 9" id="KW-0732">Signal</keyword>
<evidence type="ECO:0000256" key="7">
    <source>
        <dbReference type="ARBA" id="ARBA00023288"/>
    </source>
</evidence>
<dbReference type="OrthoDB" id="8842429at2759"/>
<keyword evidence="6" id="KW-0325">Glycoprotein</keyword>
<keyword evidence="8" id="KW-0393">Immunoglobulin domain</keyword>
<keyword evidence="7" id="KW-0449">Lipoprotein</keyword>
<evidence type="ECO:0000256" key="1">
    <source>
        <dbReference type="ARBA" id="ARBA00004236"/>
    </source>
</evidence>
<dbReference type="GO" id="GO:0005178">
    <property type="term" value="F:integrin binding"/>
    <property type="evidence" value="ECO:0007669"/>
    <property type="project" value="InterPro"/>
</dbReference>
<dbReference type="EMBL" id="JAFDVH010000003">
    <property type="protein sequence ID" value="KAG7484817.1"/>
    <property type="molecule type" value="Genomic_DNA"/>
</dbReference>
<dbReference type="GO" id="GO:0051894">
    <property type="term" value="P:positive regulation of focal adhesion assembly"/>
    <property type="evidence" value="ECO:0007669"/>
    <property type="project" value="TreeGrafter"/>
</dbReference>